<organism evidence="1 2">
    <name type="scientific">Christiangramia sediminicola</name>
    <dbReference type="NCBI Taxonomy" id="3073267"/>
    <lineage>
        <taxon>Bacteria</taxon>
        <taxon>Pseudomonadati</taxon>
        <taxon>Bacteroidota</taxon>
        <taxon>Flavobacteriia</taxon>
        <taxon>Flavobacteriales</taxon>
        <taxon>Flavobacteriaceae</taxon>
        <taxon>Christiangramia</taxon>
    </lineage>
</organism>
<comment type="caution">
    <text evidence="1">The sequence shown here is derived from an EMBL/GenBank/DDBJ whole genome shotgun (WGS) entry which is preliminary data.</text>
</comment>
<dbReference type="EMBL" id="JAVJIU010000001">
    <property type="protein sequence ID" value="MDR5589096.1"/>
    <property type="molecule type" value="Genomic_DNA"/>
</dbReference>
<keyword evidence="2" id="KW-1185">Reference proteome</keyword>
<dbReference type="RefSeq" id="WP_309559998.1">
    <property type="nucleotide sequence ID" value="NZ_JAVJIU010000001.1"/>
</dbReference>
<evidence type="ECO:0000313" key="1">
    <source>
        <dbReference type="EMBL" id="MDR5589096.1"/>
    </source>
</evidence>
<protein>
    <recommendedName>
        <fullName evidence="3">Lipoprotein</fullName>
    </recommendedName>
</protein>
<evidence type="ECO:0008006" key="3">
    <source>
        <dbReference type="Google" id="ProtNLM"/>
    </source>
</evidence>
<dbReference type="PROSITE" id="PS51257">
    <property type="entry name" value="PROKAR_LIPOPROTEIN"/>
    <property type="match status" value="1"/>
</dbReference>
<reference evidence="2" key="1">
    <citation type="submission" date="2023-07" db="EMBL/GenBank/DDBJ databases">
        <title>Christiangramia sp. SM2212., a novel bacterium of the family Flavobacteriaceae isolated from the sea sediment.</title>
        <authorList>
            <person name="Wang J."/>
            <person name="Zhang X."/>
        </authorList>
    </citation>
    <scope>NUCLEOTIDE SEQUENCE [LARGE SCALE GENOMIC DNA]</scope>
    <source>
        <strain evidence="2">SM2212</strain>
    </source>
</reference>
<accession>A0ABU1EL36</accession>
<name>A0ABU1EL36_9FLAO</name>
<sequence>MNKIYFSLFKICSLIICFITSSCCNEDLTAAYKLSENAKSIVPFIDYKELNYINELGQSSIASTQPRILETKTEKPGPDSCQYYEYETLRNFINFENPGFSVQIEMSSNFGKEFFGLSYLEVENESSVESFNLENYTIAMDDFQQARKDTTIIDFQFNDVYIFSNEENRVIKTIVYSSSGRGIEFVEFVDGSFLKLE</sequence>
<dbReference type="Proteomes" id="UP001257234">
    <property type="component" value="Unassembled WGS sequence"/>
</dbReference>
<proteinExistence type="predicted"/>
<evidence type="ECO:0000313" key="2">
    <source>
        <dbReference type="Proteomes" id="UP001257234"/>
    </source>
</evidence>
<gene>
    <name evidence="1" type="ORF">RE431_00485</name>
</gene>